<accession>Q4W507</accession>
<evidence type="ECO:0000313" key="3">
    <source>
        <dbReference type="Proteomes" id="UP000001940"/>
    </source>
</evidence>
<dbReference type="AlphaFoldDB" id="Q4W507"/>
<dbReference type="RefSeq" id="NP_001021935.1">
    <property type="nucleotide sequence ID" value="NM_001026764.4"/>
</dbReference>
<keyword evidence="3" id="KW-1185">Reference proteome</keyword>
<dbReference type="InParanoid" id="Q4W507"/>
<dbReference type="WormBase" id="C08E3.14">
    <property type="protein sequence ID" value="CE38679"/>
    <property type="gene ID" value="WBGene00044415"/>
</dbReference>
<dbReference type="HOGENOM" id="CLU_1138892_0_0_1"/>
<protein>
    <submittedName>
        <fullName evidence="2">Uncharacterized protein</fullName>
    </submittedName>
</protein>
<dbReference type="GeneID" id="3565476"/>
<dbReference type="UCSC" id="C08E3.14">
    <property type="organism name" value="c. elegans"/>
</dbReference>
<dbReference type="AGR" id="WB:WBGene00044415"/>
<dbReference type="KEGG" id="cel:CELE_C08E3.14"/>
<sequence length="244" mass="27159">MRTPLFLFLLSIIPRTDACIKLSKCSAKPMRFFAFFTKDYGKNLGNNFFSVVYEYTPHDVRTLRTDCELQATCKNDSLVQVYYPDLNMTRTDYGDGRGYRPGAVAFTSKNQAIGVCDIETQKWKITTSNLHVNELSLAVSSFTFGCVKFNPSSVRPCACSPGRPSPEENRDGAVIIASEDNCELSVSCPGSRNMLYVDAVGTKTYVIGLSPGETQLFVCIDARPTVSTYFVNGKFVPAFYFYCV</sequence>
<evidence type="ECO:0000313" key="2">
    <source>
        <dbReference type="EMBL" id="CCD63679.1"/>
    </source>
</evidence>
<reference evidence="2 3" key="1">
    <citation type="journal article" date="1998" name="Science">
        <title>Genome sequence of the nematode C. elegans: a platform for investigating biology.</title>
        <authorList>
            <consortium name="The C. elegans sequencing consortium"/>
            <person name="Sulson J.E."/>
            <person name="Waterston R."/>
        </authorList>
    </citation>
    <scope>NUCLEOTIDE SEQUENCE [LARGE SCALE GENOMIC DNA]</scope>
    <source>
        <strain evidence="2 3">Bristol N2</strain>
    </source>
</reference>
<dbReference type="CTD" id="3565476"/>
<evidence type="ECO:0000313" key="4">
    <source>
        <dbReference type="WormBase" id="C08E3.14"/>
    </source>
</evidence>
<dbReference type="Proteomes" id="UP000001940">
    <property type="component" value="Chromosome II"/>
</dbReference>
<proteinExistence type="predicted"/>
<feature type="signal peptide" evidence="1">
    <location>
        <begin position="1"/>
        <end position="18"/>
    </location>
</feature>
<dbReference type="Bgee" id="WBGene00044415">
    <property type="expression patterns" value="Expressed in multicellular organism and 1 other cell type or tissue"/>
</dbReference>
<organism evidence="2 3">
    <name type="scientific">Caenorhabditis elegans</name>
    <dbReference type="NCBI Taxonomy" id="6239"/>
    <lineage>
        <taxon>Eukaryota</taxon>
        <taxon>Metazoa</taxon>
        <taxon>Ecdysozoa</taxon>
        <taxon>Nematoda</taxon>
        <taxon>Chromadorea</taxon>
        <taxon>Rhabditida</taxon>
        <taxon>Rhabditina</taxon>
        <taxon>Rhabditomorpha</taxon>
        <taxon>Rhabditoidea</taxon>
        <taxon>Rhabditidae</taxon>
        <taxon>Peloderinae</taxon>
        <taxon>Caenorhabditis</taxon>
    </lineage>
</organism>
<keyword evidence="1" id="KW-0732">Signal</keyword>
<dbReference type="PaxDb" id="6239-C08E3.14"/>
<name>Q4W507_CAEEL</name>
<feature type="chain" id="PRO_5004245286" evidence="1">
    <location>
        <begin position="19"/>
        <end position="244"/>
    </location>
</feature>
<gene>
    <name evidence="2 4" type="ORF">C08E3.14</name>
    <name evidence="2" type="ORF">CELE_C08E3.14</name>
</gene>
<evidence type="ECO:0000256" key="1">
    <source>
        <dbReference type="SAM" id="SignalP"/>
    </source>
</evidence>
<dbReference type="EMBL" id="BX284602">
    <property type="protein sequence ID" value="CCD63679.1"/>
    <property type="molecule type" value="Genomic_DNA"/>
</dbReference>